<keyword evidence="4" id="KW-0547">Nucleotide-binding</keyword>
<dbReference type="InterPro" id="IPR050763">
    <property type="entry name" value="ABC_transporter_ATP-binding"/>
</dbReference>
<dbReference type="InterPro" id="IPR003439">
    <property type="entry name" value="ABC_transporter-like_ATP-bd"/>
</dbReference>
<comment type="caution">
    <text evidence="7">The sequence shown here is derived from an EMBL/GenBank/DDBJ whole genome shotgun (WGS) entry which is preliminary data.</text>
</comment>
<dbReference type="PANTHER" id="PTHR42711">
    <property type="entry name" value="ABC TRANSPORTER ATP-BINDING PROTEIN"/>
    <property type="match status" value="1"/>
</dbReference>
<dbReference type="InterPro" id="IPR027417">
    <property type="entry name" value="P-loop_NTPase"/>
</dbReference>
<dbReference type="AlphaFoldDB" id="L8K0F6"/>
<evidence type="ECO:0000313" key="8">
    <source>
        <dbReference type="Proteomes" id="UP000011135"/>
    </source>
</evidence>
<keyword evidence="8" id="KW-1185">Reference proteome</keyword>
<dbReference type="SMART" id="SM00382">
    <property type="entry name" value="AAA"/>
    <property type="match status" value="1"/>
</dbReference>
<proteinExistence type="inferred from homology"/>
<dbReference type="RefSeq" id="WP_009578000.1">
    <property type="nucleotide sequence ID" value="NZ_AMZN01000006.1"/>
</dbReference>
<reference evidence="7 8" key="1">
    <citation type="submission" date="2012-12" db="EMBL/GenBank/DDBJ databases">
        <title>Genome assembly of Fulvivirga imtechensis AK7.</title>
        <authorList>
            <person name="Nupur N."/>
            <person name="Khatri I."/>
            <person name="Kumar R."/>
            <person name="Subramanian S."/>
            <person name="Pinnaka A."/>
        </authorList>
    </citation>
    <scope>NUCLEOTIDE SEQUENCE [LARGE SCALE GENOMIC DNA]</scope>
    <source>
        <strain evidence="7 8">AK7</strain>
    </source>
</reference>
<organism evidence="7 8">
    <name type="scientific">Fulvivirga imtechensis AK7</name>
    <dbReference type="NCBI Taxonomy" id="1237149"/>
    <lineage>
        <taxon>Bacteria</taxon>
        <taxon>Pseudomonadati</taxon>
        <taxon>Bacteroidota</taxon>
        <taxon>Cytophagia</taxon>
        <taxon>Cytophagales</taxon>
        <taxon>Fulvivirgaceae</taxon>
        <taxon>Fulvivirga</taxon>
    </lineage>
</organism>
<dbReference type="InterPro" id="IPR017871">
    <property type="entry name" value="ABC_transporter-like_CS"/>
</dbReference>
<keyword evidence="3" id="KW-0536">Nodulation</keyword>
<dbReference type="PROSITE" id="PS50893">
    <property type="entry name" value="ABC_TRANSPORTER_2"/>
    <property type="match status" value="1"/>
</dbReference>
<evidence type="ECO:0000256" key="1">
    <source>
        <dbReference type="ARBA" id="ARBA00005417"/>
    </source>
</evidence>
<feature type="domain" description="ABC transporter" evidence="6">
    <location>
        <begin position="9"/>
        <end position="238"/>
    </location>
</feature>
<dbReference type="Gene3D" id="3.40.50.300">
    <property type="entry name" value="P-loop containing nucleotide triphosphate hydrolases"/>
    <property type="match status" value="1"/>
</dbReference>
<evidence type="ECO:0000259" key="6">
    <source>
        <dbReference type="PROSITE" id="PS50893"/>
    </source>
</evidence>
<protein>
    <submittedName>
        <fullName evidence="7">ABC transporter, ATP-binding protein</fullName>
    </submittedName>
</protein>
<dbReference type="PROSITE" id="PS00211">
    <property type="entry name" value="ABC_TRANSPORTER_1"/>
    <property type="match status" value="1"/>
</dbReference>
<dbReference type="GO" id="GO:0016887">
    <property type="term" value="F:ATP hydrolysis activity"/>
    <property type="evidence" value="ECO:0007669"/>
    <property type="project" value="InterPro"/>
</dbReference>
<keyword evidence="2" id="KW-0813">Transport</keyword>
<evidence type="ECO:0000256" key="3">
    <source>
        <dbReference type="ARBA" id="ARBA00022458"/>
    </source>
</evidence>
<evidence type="ECO:0000313" key="7">
    <source>
        <dbReference type="EMBL" id="ELR73419.1"/>
    </source>
</evidence>
<dbReference type="EMBL" id="AMZN01000006">
    <property type="protein sequence ID" value="ELR73419.1"/>
    <property type="molecule type" value="Genomic_DNA"/>
</dbReference>
<evidence type="ECO:0000256" key="5">
    <source>
        <dbReference type="ARBA" id="ARBA00022840"/>
    </source>
</evidence>
<keyword evidence="5 7" id="KW-0067">ATP-binding</keyword>
<comment type="similarity">
    <text evidence="1">Belongs to the ABC transporter superfamily.</text>
</comment>
<sequence>MNRNSNKLLWVEQLSKCYQNRQAVKDISFSLDEGDIFAFLGPNGAGKTTTLRLLLDIIKADSGIISWNINGKNTRLPSSQEIGYLPEERGLYPELPIIRTLVYIATIRGMDADAARKAAMEWLEKVGLADRAGEKLQALSKGNQQKIQFIASILHKPAFVILDEPFSGLDPINQEQFIEYIKEINRQGTTILLSAHQMPLVERLAKKVFLMNRGEQIFHGELAEIFKTYGHQHILNISFSTEVPEEKLRILTDMQSLVFENSYETKITLKPGANLGQTLSELGKFENITNIKSHQPGLHDIFLQLVKEHQP</sequence>
<dbReference type="PANTHER" id="PTHR42711:SF5">
    <property type="entry name" value="ABC TRANSPORTER ATP-BINDING PROTEIN NATA"/>
    <property type="match status" value="1"/>
</dbReference>
<dbReference type="GO" id="GO:0005524">
    <property type="term" value="F:ATP binding"/>
    <property type="evidence" value="ECO:0007669"/>
    <property type="project" value="UniProtKB-KW"/>
</dbReference>
<dbReference type="Proteomes" id="UP000011135">
    <property type="component" value="Unassembled WGS sequence"/>
</dbReference>
<dbReference type="SUPFAM" id="SSF52540">
    <property type="entry name" value="P-loop containing nucleoside triphosphate hydrolases"/>
    <property type="match status" value="1"/>
</dbReference>
<dbReference type="STRING" id="1237149.C900_04271"/>
<dbReference type="InterPro" id="IPR003593">
    <property type="entry name" value="AAA+_ATPase"/>
</dbReference>
<dbReference type="Pfam" id="PF00005">
    <property type="entry name" value="ABC_tran"/>
    <property type="match status" value="1"/>
</dbReference>
<dbReference type="eggNOG" id="COG4152">
    <property type="taxonomic scope" value="Bacteria"/>
</dbReference>
<evidence type="ECO:0000256" key="2">
    <source>
        <dbReference type="ARBA" id="ARBA00022448"/>
    </source>
</evidence>
<dbReference type="OrthoDB" id="9801987at2"/>
<evidence type="ECO:0000256" key="4">
    <source>
        <dbReference type="ARBA" id="ARBA00022741"/>
    </source>
</evidence>
<accession>L8K0F6</accession>
<name>L8K0F6_9BACT</name>
<gene>
    <name evidence="7" type="ORF">C900_04271</name>
</gene>
<dbReference type="PATRIC" id="fig|1237149.3.peg.555"/>